<gene>
    <name evidence="1" type="ORF">ALIPUT_01828</name>
</gene>
<comment type="caution">
    <text evidence="1">The sequence shown here is derived from an EMBL/GenBank/DDBJ whole genome shotgun (WGS) entry which is preliminary data.</text>
</comment>
<evidence type="ECO:0000313" key="1">
    <source>
        <dbReference type="EMBL" id="EDS02306.1"/>
    </source>
</evidence>
<keyword evidence="2" id="KW-1185">Reference proteome</keyword>
<reference evidence="1" key="2">
    <citation type="submission" date="2013-09" db="EMBL/GenBank/DDBJ databases">
        <title>Draft genome sequence of Alistipes putredinis (DSM 17216).</title>
        <authorList>
            <person name="Sudarsanam P."/>
            <person name="Ley R."/>
            <person name="Guruge J."/>
            <person name="Turnbaugh P.J."/>
            <person name="Mahowald M."/>
            <person name="Liep D."/>
            <person name="Gordon J."/>
        </authorList>
    </citation>
    <scope>NUCLEOTIDE SEQUENCE</scope>
    <source>
        <strain evidence="1">DSM 17216</strain>
    </source>
</reference>
<evidence type="ECO:0000313" key="2">
    <source>
        <dbReference type="Proteomes" id="UP000005819"/>
    </source>
</evidence>
<organism evidence="1 2">
    <name type="scientific">Alistipes putredinis DSM 17216</name>
    <dbReference type="NCBI Taxonomy" id="445970"/>
    <lineage>
        <taxon>Bacteria</taxon>
        <taxon>Pseudomonadati</taxon>
        <taxon>Bacteroidota</taxon>
        <taxon>Bacteroidia</taxon>
        <taxon>Bacteroidales</taxon>
        <taxon>Rikenellaceae</taxon>
        <taxon>Alistipes</taxon>
    </lineage>
</organism>
<dbReference type="EMBL" id="ABFK02000020">
    <property type="protein sequence ID" value="EDS02306.1"/>
    <property type="molecule type" value="Genomic_DNA"/>
</dbReference>
<reference evidence="1" key="1">
    <citation type="submission" date="2007-10" db="EMBL/GenBank/DDBJ databases">
        <authorList>
            <person name="Fulton L."/>
            <person name="Clifton S."/>
            <person name="Fulton B."/>
            <person name="Xu J."/>
            <person name="Minx P."/>
            <person name="Pepin K.H."/>
            <person name="Johnson M."/>
            <person name="Thiruvilangam P."/>
            <person name="Bhonagiri V."/>
            <person name="Nash W.E."/>
            <person name="Mardis E.R."/>
            <person name="Wilson R.K."/>
        </authorList>
    </citation>
    <scope>NUCLEOTIDE SEQUENCE [LARGE SCALE GENOMIC DNA]</scope>
    <source>
        <strain evidence="1">DSM 17216</strain>
    </source>
</reference>
<sequence>MSLLFDFDGDAVRAADDRDFGEARFGRAVGFEDFDGDLRFAGIAAVGGQTEPRRFRARRLFEGCSPCFRCRERNGFRSGLISVKDLLQ</sequence>
<name>B0MXF7_9BACT</name>
<dbReference type="AlphaFoldDB" id="B0MXF7"/>
<proteinExistence type="predicted"/>
<protein>
    <submittedName>
        <fullName evidence="1">Uncharacterized protein</fullName>
    </submittedName>
</protein>
<dbReference type="HOGENOM" id="CLU_2462277_0_0_10"/>
<dbReference type="Proteomes" id="UP000005819">
    <property type="component" value="Unassembled WGS sequence"/>
</dbReference>
<accession>B0MXF7</accession>